<dbReference type="Gene3D" id="3.30.450.20">
    <property type="entry name" value="PAS domain"/>
    <property type="match status" value="2"/>
</dbReference>
<dbReference type="Gene3D" id="3.30.565.10">
    <property type="entry name" value="Histidine kinase-like ATPase, C-terminal domain"/>
    <property type="match status" value="1"/>
</dbReference>
<evidence type="ECO:0000256" key="3">
    <source>
        <dbReference type="ARBA" id="ARBA00021740"/>
    </source>
</evidence>
<evidence type="ECO:0000259" key="10">
    <source>
        <dbReference type="SMART" id="SM00911"/>
    </source>
</evidence>
<evidence type="ECO:0000256" key="7">
    <source>
        <dbReference type="ARBA" id="ARBA00022777"/>
    </source>
</evidence>
<evidence type="ECO:0000259" key="9">
    <source>
        <dbReference type="SMART" id="SM00091"/>
    </source>
</evidence>
<proteinExistence type="predicted"/>
<reference evidence="11 12" key="1">
    <citation type="submission" date="2017-02" db="EMBL/GenBank/DDBJ databases">
        <authorList>
            <person name="Peterson S.W."/>
        </authorList>
    </citation>
    <scope>NUCLEOTIDE SEQUENCE [LARGE SCALE GENOMIC DNA]</scope>
    <source>
        <strain evidence="11 12">USBA 369</strain>
    </source>
</reference>
<keyword evidence="5" id="KW-0808">Transferase</keyword>
<dbReference type="GO" id="GO:0004673">
    <property type="term" value="F:protein histidine kinase activity"/>
    <property type="evidence" value="ECO:0007669"/>
    <property type="project" value="UniProtKB-EC"/>
</dbReference>
<evidence type="ECO:0000256" key="2">
    <source>
        <dbReference type="ARBA" id="ARBA00012438"/>
    </source>
</evidence>
<dbReference type="SMART" id="SM00911">
    <property type="entry name" value="HWE_HK"/>
    <property type="match status" value="1"/>
</dbReference>
<dbReference type="Pfam" id="PF07536">
    <property type="entry name" value="HWE_HK"/>
    <property type="match status" value="1"/>
</dbReference>
<dbReference type="RefSeq" id="WP_078706766.1">
    <property type="nucleotide sequence ID" value="NZ_FUXL01000002.1"/>
</dbReference>
<feature type="domain" description="PAS" evidence="9">
    <location>
        <begin position="166"/>
        <end position="231"/>
    </location>
</feature>
<dbReference type="SMART" id="SM00091">
    <property type="entry name" value="PAS"/>
    <property type="match status" value="2"/>
</dbReference>
<keyword evidence="7" id="KW-0418">Kinase</keyword>
<comment type="catalytic activity">
    <reaction evidence="1">
        <text>ATP + protein L-histidine = ADP + protein N-phospho-L-histidine.</text>
        <dbReference type="EC" id="2.7.13.3"/>
    </reaction>
</comment>
<keyword evidence="12" id="KW-1185">Reference proteome</keyword>
<sequence>MNRLDFQGLFAALSSPHMIVDHDCSFVAVNEAYETATNHSRELLLGRNLFDVFPNEGEPGRRLRNSIESVFATGKRDVIAYIHYEIPRPGNPGEFDDRYWSAVHSPLFDKDGKVIFVLQNTADVTELVRLREAAALPFRLDLGEMELIQRAQEAEAAYKATLSASADFRRLFQQAPGLIAVMHGPDHFLTFVNDAFGKLVGGRDLIGMPLREALPDLESQGFFEMLSSVYSSGEAWRGEDVPLVLGATSSSLQRNLFVDLSFSPIRDAAGGIVGILMQGGDKTEAVRAKRRHRLMVDELNHRVKNTLATVQSIARQSFRSANAPESVKASFEARIVALSDAHNLLSRRYWEAVDLSVLLAQELSDLPSERVRLVGRAVDLNPKSAIAFAMIFHELATNASQYGAFASSEGELSVEWREEQSADGPKLVLEWIESGASAKPAMPASGFGATLLSRLVEGELSGHLRIEVRPDGVMCYIDVPAVMLEPGADAVVN</sequence>
<organism evidence="11 12">
    <name type="scientific">Consotaella salsifontis</name>
    <dbReference type="NCBI Taxonomy" id="1365950"/>
    <lineage>
        <taxon>Bacteria</taxon>
        <taxon>Pseudomonadati</taxon>
        <taxon>Pseudomonadota</taxon>
        <taxon>Alphaproteobacteria</taxon>
        <taxon>Hyphomicrobiales</taxon>
        <taxon>Aurantimonadaceae</taxon>
        <taxon>Consotaella</taxon>
    </lineage>
</organism>
<dbReference type="OrthoDB" id="341208at2"/>
<keyword evidence="6" id="KW-0547">Nucleotide-binding</keyword>
<dbReference type="SUPFAM" id="SSF55785">
    <property type="entry name" value="PYP-like sensor domain (PAS domain)"/>
    <property type="match status" value="2"/>
</dbReference>
<dbReference type="PANTHER" id="PTHR41523:SF7">
    <property type="entry name" value="HISTIDINE KINASE"/>
    <property type="match status" value="1"/>
</dbReference>
<accession>A0A1T4MBJ0</accession>
<evidence type="ECO:0000256" key="1">
    <source>
        <dbReference type="ARBA" id="ARBA00000085"/>
    </source>
</evidence>
<evidence type="ECO:0000256" key="4">
    <source>
        <dbReference type="ARBA" id="ARBA00022553"/>
    </source>
</evidence>
<gene>
    <name evidence="11" type="ORF">SAMN05428963_10257</name>
</gene>
<dbReference type="InterPro" id="IPR013656">
    <property type="entry name" value="PAS_4"/>
</dbReference>
<keyword evidence="8" id="KW-0067">ATP-binding</keyword>
<dbReference type="Pfam" id="PF08448">
    <property type="entry name" value="PAS_4"/>
    <property type="match status" value="2"/>
</dbReference>
<dbReference type="NCBIfam" id="TIGR00229">
    <property type="entry name" value="sensory_box"/>
    <property type="match status" value="1"/>
</dbReference>
<dbReference type="AlphaFoldDB" id="A0A1T4MBJ0"/>
<evidence type="ECO:0000256" key="6">
    <source>
        <dbReference type="ARBA" id="ARBA00022741"/>
    </source>
</evidence>
<dbReference type="InterPro" id="IPR035965">
    <property type="entry name" value="PAS-like_dom_sf"/>
</dbReference>
<dbReference type="PANTHER" id="PTHR41523">
    <property type="entry name" value="TWO-COMPONENT SYSTEM SENSOR PROTEIN"/>
    <property type="match status" value="1"/>
</dbReference>
<protein>
    <recommendedName>
        <fullName evidence="3">Blue-light-activated histidine kinase</fullName>
        <ecNumber evidence="2">2.7.13.3</ecNumber>
    </recommendedName>
</protein>
<dbReference type="CDD" id="cd00130">
    <property type="entry name" value="PAS"/>
    <property type="match status" value="2"/>
</dbReference>
<dbReference type="GO" id="GO:0005524">
    <property type="term" value="F:ATP binding"/>
    <property type="evidence" value="ECO:0007669"/>
    <property type="project" value="UniProtKB-KW"/>
</dbReference>
<evidence type="ECO:0000313" key="11">
    <source>
        <dbReference type="EMBL" id="SJZ64275.1"/>
    </source>
</evidence>
<dbReference type="InterPro" id="IPR036890">
    <property type="entry name" value="HATPase_C_sf"/>
</dbReference>
<dbReference type="STRING" id="1365950.SAMN05428963_10257"/>
<evidence type="ECO:0000256" key="8">
    <source>
        <dbReference type="ARBA" id="ARBA00022840"/>
    </source>
</evidence>
<dbReference type="InterPro" id="IPR000014">
    <property type="entry name" value="PAS"/>
</dbReference>
<feature type="domain" description="PAS" evidence="9">
    <location>
        <begin position="4"/>
        <end position="72"/>
    </location>
</feature>
<feature type="domain" description="Signal transduction histidine kinase HWE region" evidence="10">
    <location>
        <begin position="298"/>
        <end position="377"/>
    </location>
</feature>
<dbReference type="InterPro" id="IPR011102">
    <property type="entry name" value="Sig_transdc_His_kinase_HWE"/>
</dbReference>
<evidence type="ECO:0000313" key="12">
    <source>
        <dbReference type="Proteomes" id="UP000190135"/>
    </source>
</evidence>
<dbReference type="EMBL" id="FUXL01000002">
    <property type="protein sequence ID" value="SJZ64275.1"/>
    <property type="molecule type" value="Genomic_DNA"/>
</dbReference>
<evidence type="ECO:0000256" key="5">
    <source>
        <dbReference type="ARBA" id="ARBA00022679"/>
    </source>
</evidence>
<name>A0A1T4MBJ0_9HYPH</name>
<dbReference type="Proteomes" id="UP000190135">
    <property type="component" value="Unassembled WGS sequence"/>
</dbReference>
<keyword evidence="4" id="KW-0597">Phosphoprotein</keyword>
<dbReference type="EC" id="2.7.13.3" evidence="2"/>